<dbReference type="SFLD" id="SFLDF00002">
    <property type="entry name" value="enolase"/>
    <property type="match status" value="1"/>
</dbReference>
<dbReference type="GO" id="GO:0004634">
    <property type="term" value="F:phosphopyruvate hydratase activity"/>
    <property type="evidence" value="ECO:0007669"/>
    <property type="project" value="UniProtKB-UniRule"/>
</dbReference>
<dbReference type="InterPro" id="IPR020811">
    <property type="entry name" value="Enolase_N"/>
</dbReference>
<keyword evidence="10" id="KW-0963">Cytoplasm</keyword>
<dbReference type="InterPro" id="IPR000941">
    <property type="entry name" value="Enolase"/>
</dbReference>
<dbReference type="EC" id="4.2.1.11" evidence="3 10"/>
<comment type="cofactor">
    <cofactor evidence="10">
        <name>Mg(2+)</name>
        <dbReference type="ChEBI" id="CHEBI:18420"/>
    </cofactor>
    <text evidence="10">Binds a second Mg(2+) ion via substrate during catalysis.</text>
</comment>
<dbReference type="SFLD" id="SFLDS00001">
    <property type="entry name" value="Enolase"/>
    <property type="match status" value="1"/>
</dbReference>
<dbReference type="PIRSF" id="PIRSF001400">
    <property type="entry name" value="Enolase"/>
    <property type="match status" value="1"/>
</dbReference>
<keyword evidence="7 10" id="KW-0324">Glycolysis</keyword>
<evidence type="ECO:0000256" key="9">
    <source>
        <dbReference type="ARBA" id="ARBA00045763"/>
    </source>
</evidence>
<dbReference type="InterPro" id="IPR036849">
    <property type="entry name" value="Enolase-like_C_sf"/>
</dbReference>
<dbReference type="EMBL" id="BBSC01000003">
    <property type="protein sequence ID" value="GAM74967.1"/>
    <property type="molecule type" value="Genomic_DNA"/>
</dbReference>
<dbReference type="SFLD" id="SFLDG00178">
    <property type="entry name" value="enolase"/>
    <property type="match status" value="1"/>
</dbReference>
<evidence type="ECO:0000256" key="8">
    <source>
        <dbReference type="ARBA" id="ARBA00023239"/>
    </source>
</evidence>
<dbReference type="UniPathway" id="UPA00109">
    <property type="reaction ID" value="UER00187"/>
</dbReference>
<dbReference type="GO" id="GO:0009986">
    <property type="term" value="C:cell surface"/>
    <property type="evidence" value="ECO:0007669"/>
    <property type="project" value="UniProtKB-SubCell"/>
</dbReference>
<dbReference type="GO" id="GO:0005576">
    <property type="term" value="C:extracellular region"/>
    <property type="evidence" value="ECO:0007669"/>
    <property type="project" value="UniProtKB-SubCell"/>
</dbReference>
<dbReference type="Pfam" id="PF00113">
    <property type="entry name" value="Enolase_C"/>
    <property type="match status" value="1"/>
</dbReference>
<dbReference type="GO" id="GO:0000287">
    <property type="term" value="F:magnesium ion binding"/>
    <property type="evidence" value="ECO:0007669"/>
    <property type="project" value="UniProtKB-UniRule"/>
</dbReference>
<evidence type="ECO:0000313" key="16">
    <source>
        <dbReference type="EMBL" id="GAM74967.1"/>
    </source>
</evidence>
<sequence>MDFSIENIVAREILDSRGNPTVEVDVTLFCGVQARASAPSGASTGSREALELRDGDDRFGGKGVAQAVNFVNTEIAQALLGMDSREQRKIDTTMIELDGTENKARFGANAILAVSIAVVKAAALAAEVPLYRYIGGVSANVLPVPCMNILNGGVHARWQGPDFQEYMIAPIGASSMREAVQWGSEVYQALRKVLLDQGYSTGVGDEGGFAPKVNSNKEPLELIVQGIKAAGLRPGEDVGICLDPASSEFFEDGGYQLHSENRKLSSAEMIDYYAALVDEFPIILIEDGLAEDDWDNWPLLNQKLGSRIEIVGDDLFVTNTKYIAKGIDLGAANSALIKLNQIGSLTETIDSVNLCYSANWGAFVSHRSGETVDSFIADMTVGLSTGHLKTGAPCRGERVEKYNQLMRIEDELGSSARFAGRGAFQNLD</sequence>
<dbReference type="PRINTS" id="PR00148">
    <property type="entry name" value="ENOLASE"/>
</dbReference>
<gene>
    <name evidence="10" type="primary">eno</name>
    <name evidence="16" type="ORF">JCM19241_1310</name>
</gene>
<comment type="subcellular location">
    <subcellularLocation>
        <location evidence="10">Cytoplasm</location>
    </subcellularLocation>
    <subcellularLocation>
        <location evidence="10">Secreted</location>
    </subcellularLocation>
    <subcellularLocation>
        <location evidence="10">Cell surface</location>
    </subcellularLocation>
    <text evidence="10">Fractions of enolase are present in both the cytoplasm and on the cell surface.</text>
</comment>
<proteinExistence type="inferred from homology"/>
<feature type="binding site" evidence="10">
    <location>
        <position position="368"/>
    </location>
    <ligand>
        <name>(2R)-2-phosphoglycerate</name>
        <dbReference type="ChEBI" id="CHEBI:58289"/>
    </ligand>
</feature>
<keyword evidence="5 10" id="KW-0964">Secreted</keyword>
<dbReference type="Gene3D" id="3.20.20.120">
    <property type="entry name" value="Enolase-like C-terminal domain"/>
    <property type="match status" value="1"/>
</dbReference>
<dbReference type="NCBIfam" id="TIGR01060">
    <property type="entry name" value="eno"/>
    <property type="match status" value="1"/>
</dbReference>
<dbReference type="SMART" id="SM01193">
    <property type="entry name" value="Enolase_N"/>
    <property type="match status" value="1"/>
</dbReference>
<dbReference type="Gene3D" id="3.30.390.10">
    <property type="entry name" value="Enolase-like, N-terminal domain"/>
    <property type="match status" value="1"/>
</dbReference>
<evidence type="ECO:0000256" key="1">
    <source>
        <dbReference type="ARBA" id="ARBA00005031"/>
    </source>
</evidence>
<feature type="binding site" evidence="10">
    <location>
        <position position="164"/>
    </location>
    <ligand>
        <name>(2R)-2-phosphoglycerate</name>
        <dbReference type="ChEBI" id="CHEBI:58289"/>
    </ligand>
</feature>
<comment type="pathway">
    <text evidence="1 10">Carbohydrate degradation; glycolysis; pyruvate from D-glyceraldehyde 3-phosphate: step 4/5.</text>
</comment>
<feature type="domain" description="Enolase N-terminal" evidence="15">
    <location>
        <begin position="5"/>
        <end position="134"/>
    </location>
</feature>
<dbReference type="GO" id="GO:0000015">
    <property type="term" value="C:phosphopyruvate hydratase complex"/>
    <property type="evidence" value="ECO:0007669"/>
    <property type="project" value="InterPro"/>
</dbReference>
<feature type="binding site" evidence="12">
    <location>
        <position position="313"/>
    </location>
    <ligand>
        <name>substrate</name>
    </ligand>
</feature>
<feature type="binding site" evidence="12">
    <location>
        <position position="389"/>
    </location>
    <ligand>
        <name>substrate</name>
    </ligand>
</feature>
<feature type="binding site" evidence="12">
    <location>
        <begin position="365"/>
        <end position="368"/>
    </location>
    <ligand>
        <name>substrate</name>
    </ligand>
</feature>
<reference evidence="16 17" key="2">
    <citation type="submission" date="2015-01" db="EMBL/GenBank/DDBJ databases">
        <authorList>
            <consortium name="NBRP consortium"/>
            <person name="Sawabe T."/>
            <person name="Meirelles P."/>
            <person name="Feng G."/>
            <person name="Sayaka M."/>
            <person name="Hattori M."/>
            <person name="Ohkuma M."/>
        </authorList>
    </citation>
    <scope>NUCLEOTIDE SEQUENCE [LARGE SCALE GENOMIC DNA]</scope>
    <source>
        <strain evidence="17">JCM 19241</strain>
    </source>
</reference>
<dbReference type="InterPro" id="IPR029017">
    <property type="entry name" value="Enolase-like_N"/>
</dbReference>
<feature type="binding site" evidence="10 13">
    <location>
        <position position="243"/>
    </location>
    <ligand>
        <name>Mg(2+)</name>
        <dbReference type="ChEBI" id="CHEBI:18420"/>
    </ligand>
</feature>
<dbReference type="CDD" id="cd03313">
    <property type="entry name" value="enolase"/>
    <property type="match status" value="1"/>
</dbReference>
<dbReference type="RefSeq" id="WP_261836699.1">
    <property type="nucleotide sequence ID" value="NZ_AP024882.1"/>
</dbReference>
<dbReference type="PANTHER" id="PTHR11902:SF1">
    <property type="entry name" value="ENOLASE"/>
    <property type="match status" value="1"/>
</dbReference>
<evidence type="ECO:0000256" key="12">
    <source>
        <dbReference type="PIRSR" id="PIRSR001400-2"/>
    </source>
</evidence>
<feature type="binding site" evidence="10">
    <location>
        <position position="367"/>
    </location>
    <ligand>
        <name>(2R)-2-phosphoglycerate</name>
        <dbReference type="ChEBI" id="CHEBI:58289"/>
    </ligand>
</feature>
<dbReference type="InterPro" id="IPR020810">
    <property type="entry name" value="Enolase_C"/>
</dbReference>
<comment type="similarity">
    <text evidence="2 10">Belongs to the enolase family.</text>
</comment>
<feature type="binding site" evidence="10">
    <location>
        <position position="338"/>
    </location>
    <ligand>
        <name>(2R)-2-phosphoglycerate</name>
        <dbReference type="ChEBI" id="CHEBI:58289"/>
    </ligand>
</feature>
<comment type="function">
    <text evidence="9 10">Catalyzes the reversible conversion of 2-phosphoglycerate (2-PG) into phosphoenolpyruvate (PEP). It is essential for the degradation of carbohydrates via glycolysis.</text>
</comment>
<dbReference type="HAMAP" id="MF_00318">
    <property type="entry name" value="Enolase"/>
    <property type="match status" value="1"/>
</dbReference>
<comment type="caution">
    <text evidence="16">The sequence shown here is derived from an EMBL/GenBank/DDBJ whole genome shotgun (WGS) entry which is preliminary data.</text>
</comment>
<keyword evidence="8 10" id="KW-0456">Lyase</keyword>
<comment type="catalytic activity">
    <reaction evidence="10">
        <text>(2R)-2-phosphoglycerate = phosphoenolpyruvate + H2O</text>
        <dbReference type="Rhea" id="RHEA:10164"/>
        <dbReference type="ChEBI" id="CHEBI:15377"/>
        <dbReference type="ChEBI" id="CHEBI:58289"/>
        <dbReference type="ChEBI" id="CHEBI:58702"/>
        <dbReference type="EC" id="4.2.1.11"/>
    </reaction>
</comment>
<evidence type="ECO:0000256" key="6">
    <source>
        <dbReference type="ARBA" id="ARBA00022842"/>
    </source>
</evidence>
<feature type="binding site" evidence="12">
    <location>
        <position position="155"/>
    </location>
    <ligand>
        <name>substrate</name>
    </ligand>
</feature>
<evidence type="ECO:0000256" key="7">
    <source>
        <dbReference type="ARBA" id="ARBA00023152"/>
    </source>
</evidence>
<evidence type="ECO:0000256" key="2">
    <source>
        <dbReference type="ARBA" id="ARBA00009604"/>
    </source>
</evidence>
<evidence type="ECO:0000256" key="5">
    <source>
        <dbReference type="ARBA" id="ARBA00022525"/>
    </source>
</evidence>
<dbReference type="SMART" id="SM01192">
    <property type="entry name" value="Enolase_C"/>
    <property type="match status" value="1"/>
</dbReference>
<dbReference type="FunFam" id="3.30.390.10:FF:000001">
    <property type="entry name" value="Enolase"/>
    <property type="match status" value="1"/>
</dbReference>
<keyword evidence="6 10" id="KW-0460">Magnesium</keyword>
<name>A0A0B8QDG9_9VIBR</name>
<evidence type="ECO:0000313" key="17">
    <source>
        <dbReference type="Proteomes" id="UP000031666"/>
    </source>
</evidence>
<evidence type="ECO:0000256" key="10">
    <source>
        <dbReference type="HAMAP-Rule" id="MF_00318"/>
    </source>
</evidence>
<dbReference type="AlphaFoldDB" id="A0A0B8QDG9"/>
<evidence type="ECO:0000259" key="15">
    <source>
        <dbReference type="SMART" id="SM01193"/>
    </source>
</evidence>
<dbReference type="Proteomes" id="UP000031666">
    <property type="component" value="Unassembled WGS sequence"/>
</dbReference>
<feature type="active site" description="Proton donor" evidence="10 11">
    <location>
        <position position="206"/>
    </location>
</feature>
<feature type="active site" description="Proton acceptor" evidence="10 11">
    <location>
        <position position="338"/>
    </location>
</feature>
<feature type="binding site" evidence="10 13">
    <location>
        <position position="286"/>
    </location>
    <ligand>
        <name>Mg(2+)</name>
        <dbReference type="ChEBI" id="CHEBI:18420"/>
    </ligand>
</feature>
<dbReference type="Pfam" id="PF03952">
    <property type="entry name" value="Enolase_N"/>
    <property type="match status" value="1"/>
</dbReference>
<accession>A0A0B8QDG9</accession>
<protein>
    <recommendedName>
        <fullName evidence="4 10">Enolase</fullName>
        <ecNumber evidence="3 10">4.2.1.11</ecNumber>
    </recommendedName>
    <alternativeName>
        <fullName evidence="10">2-phospho-D-glycerate hydro-lyase</fullName>
    </alternativeName>
    <alternativeName>
        <fullName evidence="10">2-phosphoglycerate dehydratase</fullName>
    </alternativeName>
</protein>
<organism evidence="16 17">
    <name type="scientific">Vibrio ishigakensis</name>
    <dbReference type="NCBI Taxonomy" id="1481914"/>
    <lineage>
        <taxon>Bacteria</taxon>
        <taxon>Pseudomonadati</taxon>
        <taxon>Pseudomonadota</taxon>
        <taxon>Gammaproteobacteria</taxon>
        <taxon>Vibrionales</taxon>
        <taxon>Vibrionaceae</taxon>
        <taxon>Vibrio</taxon>
    </lineage>
</organism>
<dbReference type="GO" id="GO:0006096">
    <property type="term" value="P:glycolytic process"/>
    <property type="evidence" value="ECO:0007669"/>
    <property type="project" value="UniProtKB-UniRule"/>
</dbReference>
<evidence type="ECO:0000256" key="3">
    <source>
        <dbReference type="ARBA" id="ARBA00012058"/>
    </source>
</evidence>
<feature type="domain" description="Enolase C-terminal TIM barrel" evidence="14">
    <location>
        <begin position="139"/>
        <end position="426"/>
    </location>
</feature>
<evidence type="ECO:0000259" key="14">
    <source>
        <dbReference type="SMART" id="SM01192"/>
    </source>
</evidence>
<keyword evidence="10 13" id="KW-0479">Metal-binding</keyword>
<evidence type="ECO:0000256" key="4">
    <source>
        <dbReference type="ARBA" id="ARBA00017068"/>
    </source>
</evidence>
<dbReference type="SUPFAM" id="SSF51604">
    <property type="entry name" value="Enolase C-terminal domain-like"/>
    <property type="match status" value="1"/>
</dbReference>
<comment type="subunit">
    <text evidence="10">Component of the RNA degradosome, a multiprotein complex involved in RNA processing and mRNA degradation.</text>
</comment>
<feature type="binding site" evidence="10">
    <location>
        <position position="389"/>
    </location>
    <ligand>
        <name>(2R)-2-phosphoglycerate</name>
        <dbReference type="ChEBI" id="CHEBI:58289"/>
    </ligand>
</feature>
<dbReference type="PANTHER" id="PTHR11902">
    <property type="entry name" value="ENOLASE"/>
    <property type="match status" value="1"/>
</dbReference>
<comment type="cofactor">
    <cofactor evidence="13">
        <name>Mg(2+)</name>
        <dbReference type="ChEBI" id="CHEBI:18420"/>
    </cofactor>
    <text evidence="13">Mg(2+) is required for catalysis and for stabilizing the dimer.</text>
</comment>
<evidence type="ECO:0000256" key="13">
    <source>
        <dbReference type="PIRSR" id="PIRSR001400-3"/>
    </source>
</evidence>
<feature type="binding site" evidence="12">
    <location>
        <position position="286"/>
    </location>
    <ligand>
        <name>substrate</name>
    </ligand>
</feature>
<dbReference type="SUPFAM" id="SSF54826">
    <property type="entry name" value="Enolase N-terminal domain-like"/>
    <property type="match status" value="1"/>
</dbReference>
<feature type="binding site" evidence="12">
    <location>
        <position position="165"/>
    </location>
    <ligand>
        <name>substrate</name>
    </ligand>
</feature>
<feature type="binding site" evidence="10 13">
    <location>
        <position position="313"/>
    </location>
    <ligand>
        <name>Mg(2+)</name>
        <dbReference type="ChEBI" id="CHEBI:18420"/>
    </ligand>
</feature>
<reference evidence="16 17" key="1">
    <citation type="submission" date="2015-01" db="EMBL/GenBank/DDBJ databases">
        <title>Vibrio sp. C94 JCM 19241 whole genome shotgun sequence.</title>
        <authorList>
            <person name="Sawabe T."/>
            <person name="Meirelles P."/>
            <person name="Feng G."/>
            <person name="Sayaka M."/>
            <person name="Hattori M."/>
            <person name="Ohkuma M."/>
        </authorList>
    </citation>
    <scope>NUCLEOTIDE SEQUENCE [LARGE SCALE GENOMIC DNA]</scope>
    <source>
        <strain evidence="17">JCM 19241</strain>
    </source>
</reference>
<evidence type="ECO:0000256" key="11">
    <source>
        <dbReference type="PIRSR" id="PIRSR001400-1"/>
    </source>
</evidence>
<dbReference type="STRING" id="1481914.JCM19241_1310"/>